<dbReference type="GO" id="GO:0003700">
    <property type="term" value="F:DNA-binding transcription factor activity"/>
    <property type="evidence" value="ECO:0007669"/>
    <property type="project" value="InterPro"/>
</dbReference>
<dbReference type="GO" id="GO:0003677">
    <property type="term" value="F:DNA binding"/>
    <property type="evidence" value="ECO:0007669"/>
    <property type="project" value="UniProtKB-KW"/>
</dbReference>
<evidence type="ECO:0000256" key="1">
    <source>
        <dbReference type="ARBA" id="ARBA00009437"/>
    </source>
</evidence>
<dbReference type="InterPro" id="IPR036390">
    <property type="entry name" value="WH_DNA-bd_sf"/>
</dbReference>
<keyword evidence="3" id="KW-0238">DNA-binding</keyword>
<evidence type="ECO:0000256" key="3">
    <source>
        <dbReference type="ARBA" id="ARBA00023125"/>
    </source>
</evidence>
<keyword evidence="7" id="KW-1185">Reference proteome</keyword>
<dbReference type="RefSeq" id="WP_037337706.1">
    <property type="nucleotide sequence ID" value="NZ_APNK01000014.1"/>
</dbReference>
<evidence type="ECO:0000259" key="5">
    <source>
        <dbReference type="PROSITE" id="PS50931"/>
    </source>
</evidence>
<dbReference type="CDD" id="cd08422">
    <property type="entry name" value="PBP2_CrgA_like"/>
    <property type="match status" value="1"/>
</dbReference>
<dbReference type="Pfam" id="PF00126">
    <property type="entry name" value="HTH_1"/>
    <property type="match status" value="1"/>
</dbReference>
<dbReference type="InterPro" id="IPR036388">
    <property type="entry name" value="WH-like_DNA-bd_sf"/>
</dbReference>
<dbReference type="InterPro" id="IPR058163">
    <property type="entry name" value="LysR-type_TF_proteobact-type"/>
</dbReference>
<dbReference type="SUPFAM" id="SSF53850">
    <property type="entry name" value="Periplasmic binding protein-like II"/>
    <property type="match status" value="1"/>
</dbReference>
<protein>
    <submittedName>
        <fullName evidence="6">LysR family transcriptional regulator</fullName>
    </submittedName>
</protein>
<sequence length="302" mass="32738">MDDFKALRTFLLAAERHNFTAVARELGVTPASITRTIAALEQDLGVQLFVRTTRRVSLTSAGAAYAARLRPAMQAVEDARSELIDAHRADAGTLRINAPMSFGMRVLPAVLADFRAAHPNIRAEVSLSDEMVDIVDADFDLAVRISGPPSDKFTIWRKICPIARYLVAAPDTPFAAVSHPNELPRDACLAFSPDSRGETWPLSHGTTHVEITAGRPICANNGEFLASMAAAGQGVALLPDFIVAEALAAGRLVRVLPDWAPPPIWLTLYYPPYHRLPPRVAAFSDFFESRMQAGERSTPGAA</sequence>
<dbReference type="SUPFAM" id="SSF46785">
    <property type="entry name" value="Winged helix' DNA-binding domain"/>
    <property type="match status" value="1"/>
</dbReference>
<evidence type="ECO:0000256" key="2">
    <source>
        <dbReference type="ARBA" id="ARBA00023015"/>
    </source>
</evidence>
<dbReference type="FunFam" id="1.10.10.10:FF:000001">
    <property type="entry name" value="LysR family transcriptional regulator"/>
    <property type="match status" value="1"/>
</dbReference>
<dbReference type="PROSITE" id="PS50931">
    <property type="entry name" value="HTH_LYSR"/>
    <property type="match status" value="1"/>
</dbReference>
<dbReference type="Proteomes" id="UP000028302">
    <property type="component" value="Unassembled WGS sequence"/>
</dbReference>
<dbReference type="Gene3D" id="1.10.10.10">
    <property type="entry name" value="Winged helix-like DNA-binding domain superfamily/Winged helix DNA-binding domain"/>
    <property type="match status" value="1"/>
</dbReference>
<dbReference type="eggNOG" id="COG0583">
    <property type="taxonomic scope" value="Bacteria"/>
</dbReference>
<dbReference type="Pfam" id="PF03466">
    <property type="entry name" value="LysR_substrate"/>
    <property type="match status" value="1"/>
</dbReference>
<comment type="similarity">
    <text evidence="1">Belongs to the LysR transcriptional regulatory family.</text>
</comment>
<gene>
    <name evidence="6" type="ORF">C41B8_10640</name>
</gene>
<comment type="caution">
    <text evidence="6">The sequence shown here is derived from an EMBL/GenBank/DDBJ whole genome shotgun (WGS) entry which is preliminary data.</text>
</comment>
<organism evidence="6 7">
    <name type="scientific">Salinisphaera hydrothermalis (strain C41B8)</name>
    <dbReference type="NCBI Taxonomy" id="1304275"/>
    <lineage>
        <taxon>Bacteria</taxon>
        <taxon>Pseudomonadati</taxon>
        <taxon>Pseudomonadota</taxon>
        <taxon>Gammaproteobacteria</taxon>
        <taxon>Salinisphaerales</taxon>
        <taxon>Salinisphaeraceae</taxon>
        <taxon>Salinisphaera</taxon>
    </lineage>
</organism>
<dbReference type="AlphaFoldDB" id="A0A084IKS8"/>
<reference evidence="6 7" key="1">
    <citation type="submission" date="2013-03" db="EMBL/GenBank/DDBJ databases">
        <title>Salinisphaera hydrothermalis C41B8 Genome Sequencing.</title>
        <authorList>
            <person name="Li C."/>
            <person name="Lai Q."/>
            <person name="Shao Z."/>
        </authorList>
    </citation>
    <scope>NUCLEOTIDE SEQUENCE [LARGE SCALE GENOMIC DNA]</scope>
    <source>
        <strain evidence="6 7">C41B8</strain>
    </source>
</reference>
<dbReference type="PRINTS" id="PR00039">
    <property type="entry name" value="HTHLYSR"/>
</dbReference>
<dbReference type="EMBL" id="APNK01000014">
    <property type="protein sequence ID" value="KEZ77312.1"/>
    <property type="molecule type" value="Genomic_DNA"/>
</dbReference>
<dbReference type="Gene3D" id="3.40.190.290">
    <property type="match status" value="1"/>
</dbReference>
<dbReference type="PANTHER" id="PTHR30537">
    <property type="entry name" value="HTH-TYPE TRANSCRIPTIONAL REGULATOR"/>
    <property type="match status" value="1"/>
</dbReference>
<evidence type="ECO:0000313" key="7">
    <source>
        <dbReference type="Proteomes" id="UP000028302"/>
    </source>
</evidence>
<proteinExistence type="inferred from homology"/>
<keyword evidence="4" id="KW-0804">Transcription</keyword>
<dbReference type="STRING" id="1304275.C41B8_10640"/>
<feature type="domain" description="HTH lysR-type" evidence="5">
    <location>
        <begin position="1"/>
        <end position="59"/>
    </location>
</feature>
<keyword evidence="2" id="KW-0805">Transcription regulation</keyword>
<dbReference type="PANTHER" id="PTHR30537:SF5">
    <property type="entry name" value="HTH-TYPE TRANSCRIPTIONAL ACTIVATOR TTDR-RELATED"/>
    <property type="match status" value="1"/>
</dbReference>
<evidence type="ECO:0000313" key="6">
    <source>
        <dbReference type="EMBL" id="KEZ77312.1"/>
    </source>
</evidence>
<name>A0A084IKS8_SALHC</name>
<evidence type="ECO:0000256" key="4">
    <source>
        <dbReference type="ARBA" id="ARBA00023163"/>
    </source>
</evidence>
<dbReference type="InterPro" id="IPR005119">
    <property type="entry name" value="LysR_subst-bd"/>
</dbReference>
<accession>A0A084IKS8</accession>
<dbReference type="OrthoDB" id="9786526at2"/>
<dbReference type="PATRIC" id="fig|1304275.5.peg.2171"/>
<dbReference type="InterPro" id="IPR000847">
    <property type="entry name" value="LysR_HTH_N"/>
</dbReference>